<accession>A0A6M4IT36</accession>
<dbReference type="AlphaFoldDB" id="A0A6M4IT36"/>
<evidence type="ECO:0008006" key="3">
    <source>
        <dbReference type="Google" id="ProtNLM"/>
    </source>
</evidence>
<reference evidence="1 2" key="1">
    <citation type="submission" date="2020-05" db="EMBL/GenBank/DDBJ databases">
        <title>Complete genome sequence of Gemmatimonas greenlandica TET16.</title>
        <authorList>
            <person name="Zeng Y."/>
        </authorList>
    </citation>
    <scope>NUCLEOTIDE SEQUENCE [LARGE SCALE GENOMIC DNA]</scope>
    <source>
        <strain evidence="1 2">TET16</strain>
    </source>
</reference>
<organism evidence="1 2">
    <name type="scientific">Gemmatimonas groenlandica</name>
    <dbReference type="NCBI Taxonomy" id="2732249"/>
    <lineage>
        <taxon>Bacteria</taxon>
        <taxon>Pseudomonadati</taxon>
        <taxon>Gemmatimonadota</taxon>
        <taxon>Gemmatimonadia</taxon>
        <taxon>Gemmatimonadales</taxon>
        <taxon>Gemmatimonadaceae</taxon>
        <taxon>Gemmatimonas</taxon>
    </lineage>
</organism>
<dbReference type="Proteomes" id="UP000500938">
    <property type="component" value="Chromosome"/>
</dbReference>
<dbReference type="EMBL" id="CP053085">
    <property type="protein sequence ID" value="QJR37278.1"/>
    <property type="molecule type" value="Genomic_DNA"/>
</dbReference>
<dbReference type="PROSITE" id="PS51257">
    <property type="entry name" value="PROKAR_LIPOPROTEIN"/>
    <property type="match status" value="1"/>
</dbReference>
<gene>
    <name evidence="1" type="ORF">HKW67_18045</name>
</gene>
<dbReference type="KEGG" id="ggr:HKW67_18045"/>
<name>A0A6M4IT36_9BACT</name>
<evidence type="ECO:0000313" key="1">
    <source>
        <dbReference type="EMBL" id="QJR37278.1"/>
    </source>
</evidence>
<sequence>MSHRLLTPLALLVLIGISTGACRRERPEPVVLTVARGTEPFWALEVRSDRVQFSRMGIDSTVYPYAPPDFDVDGRAVYRTKRFGADPLLTLVIARGDCSDGMSDQRYPGSAVVTRGDSTWRGCATVVPDTLGRK</sequence>
<dbReference type="RefSeq" id="WP_171226712.1">
    <property type="nucleotide sequence ID" value="NZ_CP053085.1"/>
</dbReference>
<evidence type="ECO:0000313" key="2">
    <source>
        <dbReference type="Proteomes" id="UP000500938"/>
    </source>
</evidence>
<proteinExistence type="predicted"/>
<keyword evidence="2" id="KW-1185">Reference proteome</keyword>
<protein>
    <recommendedName>
        <fullName evidence="3">Lipoprotein</fullName>
    </recommendedName>
</protein>